<sequence length="245" mass="28725">MTSLLQYHPFAVSAYFVSSTIITFAVPKEELERFVPEPLTLDLHNDQWAFLTIAMVDTKNLKPKGMPDFFGKDFVLIGYRIFVRYKTSKGKNLRGLYIIKSETNKEFMRFFGNIFTRYHYTTTDIKRTAENDIVEISSKKSRFHITYRKASGELTPLPENSVFSSWKEARRFAGPLPFTFEVDSKKREILLIEGVRQNWEPRPIEVLSGDFDFINSLGFEDIRLSNAFEITDIPYYWKKGSFDKW</sequence>
<proteinExistence type="predicted"/>
<reference evidence="2" key="1">
    <citation type="journal article" date="2019" name="Int. J. Syst. Evol. Microbiol.">
        <title>The Global Catalogue of Microorganisms (GCM) 10K type strain sequencing project: providing services to taxonomists for standard genome sequencing and annotation.</title>
        <authorList>
            <consortium name="The Broad Institute Genomics Platform"/>
            <consortium name="The Broad Institute Genome Sequencing Center for Infectious Disease"/>
            <person name="Wu L."/>
            <person name="Ma J."/>
        </authorList>
    </citation>
    <scope>NUCLEOTIDE SEQUENCE [LARGE SCALE GENOMIC DNA]</scope>
    <source>
        <strain evidence="2">CCUG 52468</strain>
    </source>
</reference>
<evidence type="ECO:0000313" key="2">
    <source>
        <dbReference type="Proteomes" id="UP001597205"/>
    </source>
</evidence>
<gene>
    <name evidence="1" type="ORF">ACFQ2C_01115</name>
</gene>
<keyword evidence="2" id="KW-1185">Reference proteome</keyword>
<evidence type="ECO:0000313" key="1">
    <source>
        <dbReference type="EMBL" id="MFD1164197.1"/>
    </source>
</evidence>
<dbReference type="InterPro" id="IPR023375">
    <property type="entry name" value="ADC_dom_sf"/>
</dbReference>
<dbReference type="Proteomes" id="UP001597205">
    <property type="component" value="Unassembled WGS sequence"/>
</dbReference>
<dbReference type="Pfam" id="PF09844">
    <property type="entry name" value="DUF2071"/>
    <property type="match status" value="1"/>
</dbReference>
<dbReference type="EMBL" id="JBHTKY010000001">
    <property type="protein sequence ID" value="MFD1164197.1"/>
    <property type="molecule type" value="Genomic_DNA"/>
</dbReference>
<protein>
    <submittedName>
        <fullName evidence="1">DUF2071 domain-containing protein</fullName>
    </submittedName>
</protein>
<dbReference type="RefSeq" id="WP_099369313.1">
    <property type="nucleotide sequence ID" value="NZ_JALXMZ010000009.1"/>
</dbReference>
<dbReference type="InterPro" id="IPR018644">
    <property type="entry name" value="DUF2071"/>
</dbReference>
<organism evidence="1 2">
    <name type="scientific">Sphingobacterium daejeonense</name>
    <dbReference type="NCBI Taxonomy" id="371142"/>
    <lineage>
        <taxon>Bacteria</taxon>
        <taxon>Pseudomonadati</taxon>
        <taxon>Bacteroidota</taxon>
        <taxon>Sphingobacteriia</taxon>
        <taxon>Sphingobacteriales</taxon>
        <taxon>Sphingobacteriaceae</taxon>
        <taxon>Sphingobacterium</taxon>
    </lineage>
</organism>
<dbReference type="SUPFAM" id="SSF160104">
    <property type="entry name" value="Acetoacetate decarboxylase-like"/>
    <property type="match status" value="1"/>
</dbReference>
<comment type="caution">
    <text evidence="1">The sequence shown here is derived from an EMBL/GenBank/DDBJ whole genome shotgun (WGS) entry which is preliminary data.</text>
</comment>
<name>A0ABW3RI21_9SPHI</name>
<accession>A0ABW3RI21</accession>